<protein>
    <submittedName>
        <fullName evidence="1">Uncharacterized protein</fullName>
    </submittedName>
</protein>
<proteinExistence type="predicted"/>
<dbReference type="Pfam" id="PF22586">
    <property type="entry name" value="ANCHR-like_BBOX"/>
    <property type="match status" value="1"/>
</dbReference>
<evidence type="ECO:0000313" key="4">
    <source>
        <dbReference type="Proteomes" id="UP000663852"/>
    </source>
</evidence>
<dbReference type="AlphaFoldDB" id="A0A815DUX0"/>
<gene>
    <name evidence="1" type="ORF">EDS130_LOCUS30712</name>
    <name evidence="2" type="ORF">XAT740_LOCUS41514</name>
</gene>
<evidence type="ECO:0000313" key="1">
    <source>
        <dbReference type="EMBL" id="CAF1302978.1"/>
    </source>
</evidence>
<dbReference type="EMBL" id="CAJNOJ010000218">
    <property type="protein sequence ID" value="CAF1302978.1"/>
    <property type="molecule type" value="Genomic_DNA"/>
</dbReference>
<dbReference type="Proteomes" id="UP000663852">
    <property type="component" value="Unassembled WGS sequence"/>
</dbReference>
<dbReference type="SUPFAM" id="SSF57845">
    <property type="entry name" value="B-box zinc-binding domain"/>
    <property type="match status" value="1"/>
</dbReference>
<name>A0A815DUX0_ADIRI</name>
<accession>A0A815DUX0</accession>
<keyword evidence="3" id="KW-1185">Reference proteome</keyword>
<dbReference type="OrthoDB" id="5407799at2759"/>
<dbReference type="Proteomes" id="UP000663828">
    <property type="component" value="Unassembled WGS sequence"/>
</dbReference>
<evidence type="ECO:0000313" key="3">
    <source>
        <dbReference type="Proteomes" id="UP000663828"/>
    </source>
</evidence>
<evidence type="ECO:0000313" key="2">
    <source>
        <dbReference type="EMBL" id="CAF1531651.1"/>
    </source>
</evidence>
<dbReference type="EMBL" id="CAJNOR010004861">
    <property type="protein sequence ID" value="CAF1531651.1"/>
    <property type="molecule type" value="Genomic_DNA"/>
</dbReference>
<sequence length="105" mass="11655">MSEHCPAPRRAKCSGCIRNAIGRCDHCHSRFEENCFSAHVQTCPGARHMSSGRLTLKPECQFCSNDATGKCSGCRESVCSSCFEHSHRVHRLYRTQSDSSSCNLS</sequence>
<reference evidence="1" key="1">
    <citation type="submission" date="2021-02" db="EMBL/GenBank/DDBJ databases">
        <authorList>
            <person name="Nowell W R."/>
        </authorList>
    </citation>
    <scope>NUCLEOTIDE SEQUENCE</scope>
</reference>
<organism evidence="1 4">
    <name type="scientific">Adineta ricciae</name>
    <name type="common">Rotifer</name>
    <dbReference type="NCBI Taxonomy" id="249248"/>
    <lineage>
        <taxon>Eukaryota</taxon>
        <taxon>Metazoa</taxon>
        <taxon>Spiralia</taxon>
        <taxon>Gnathifera</taxon>
        <taxon>Rotifera</taxon>
        <taxon>Eurotatoria</taxon>
        <taxon>Bdelloidea</taxon>
        <taxon>Adinetida</taxon>
        <taxon>Adinetidae</taxon>
        <taxon>Adineta</taxon>
    </lineage>
</organism>
<comment type="caution">
    <text evidence="1">The sequence shown here is derived from an EMBL/GenBank/DDBJ whole genome shotgun (WGS) entry which is preliminary data.</text>
</comment>